<dbReference type="AlphaFoldDB" id="A0A9K3Q1Y3"/>
<evidence type="ECO:0000256" key="3">
    <source>
        <dbReference type="SAM" id="Phobius"/>
    </source>
</evidence>
<protein>
    <submittedName>
        <fullName evidence="4">Uncharacterized protein</fullName>
    </submittedName>
</protein>
<keyword evidence="1" id="KW-0175">Coiled coil</keyword>
<keyword evidence="5" id="KW-1185">Reference proteome</keyword>
<evidence type="ECO:0000313" key="4">
    <source>
        <dbReference type="EMBL" id="KAG7367510.1"/>
    </source>
</evidence>
<dbReference type="EMBL" id="JAGRRH010000007">
    <property type="protein sequence ID" value="KAG7367510.1"/>
    <property type="molecule type" value="Genomic_DNA"/>
</dbReference>
<reference evidence="4" key="2">
    <citation type="submission" date="2021-04" db="EMBL/GenBank/DDBJ databases">
        <authorList>
            <person name="Podell S."/>
        </authorList>
    </citation>
    <scope>NUCLEOTIDE SEQUENCE</scope>
    <source>
        <strain evidence="4">Hildebrandi</strain>
    </source>
</reference>
<feature type="coiled-coil region" evidence="1">
    <location>
        <begin position="112"/>
        <end position="146"/>
    </location>
</feature>
<feature type="transmembrane region" description="Helical" evidence="3">
    <location>
        <begin position="150"/>
        <end position="169"/>
    </location>
</feature>
<dbReference type="Proteomes" id="UP000693970">
    <property type="component" value="Unassembled WGS sequence"/>
</dbReference>
<sequence>MSEYLIDNIDFVIQDAKQVEMDYKKGDPKKLLEQTINELQKDGGGVEIKSVASGGSCRAGPTRDAAVKARSKITEQSGKKTKRKPKAELTEEAAVKIIEHLQIDVAASEMEVNYHKVKLANLKKELDDAEADAKNVRNDQQKAITELESLAIVVALCASIFWLLSHLHLSKLWLSLSSPTARVSSTG</sequence>
<organism evidence="4 5">
    <name type="scientific">Nitzschia inconspicua</name>
    <dbReference type="NCBI Taxonomy" id="303405"/>
    <lineage>
        <taxon>Eukaryota</taxon>
        <taxon>Sar</taxon>
        <taxon>Stramenopiles</taxon>
        <taxon>Ochrophyta</taxon>
        <taxon>Bacillariophyta</taxon>
        <taxon>Bacillariophyceae</taxon>
        <taxon>Bacillariophycidae</taxon>
        <taxon>Bacillariales</taxon>
        <taxon>Bacillariaceae</taxon>
        <taxon>Nitzschia</taxon>
    </lineage>
</organism>
<gene>
    <name evidence="4" type="ORF">IV203_030181</name>
</gene>
<accession>A0A9K3Q1Y3</accession>
<comment type="caution">
    <text evidence="4">The sequence shown here is derived from an EMBL/GenBank/DDBJ whole genome shotgun (WGS) entry which is preliminary data.</text>
</comment>
<reference evidence="4" key="1">
    <citation type="journal article" date="2021" name="Sci. Rep.">
        <title>Diploid genomic architecture of Nitzschia inconspicua, an elite biomass production diatom.</title>
        <authorList>
            <person name="Oliver A."/>
            <person name="Podell S."/>
            <person name="Pinowska A."/>
            <person name="Traller J.C."/>
            <person name="Smith S.R."/>
            <person name="McClure R."/>
            <person name="Beliaev A."/>
            <person name="Bohutskyi P."/>
            <person name="Hill E.A."/>
            <person name="Rabines A."/>
            <person name="Zheng H."/>
            <person name="Allen L.Z."/>
            <person name="Kuo A."/>
            <person name="Grigoriev I.V."/>
            <person name="Allen A.E."/>
            <person name="Hazlebeck D."/>
            <person name="Allen E.E."/>
        </authorList>
    </citation>
    <scope>NUCLEOTIDE SEQUENCE</scope>
    <source>
        <strain evidence="4">Hildebrandi</strain>
    </source>
</reference>
<evidence type="ECO:0000256" key="1">
    <source>
        <dbReference type="SAM" id="Coils"/>
    </source>
</evidence>
<feature type="region of interest" description="Disordered" evidence="2">
    <location>
        <begin position="52"/>
        <end position="86"/>
    </location>
</feature>
<evidence type="ECO:0000313" key="5">
    <source>
        <dbReference type="Proteomes" id="UP000693970"/>
    </source>
</evidence>
<keyword evidence="3" id="KW-1133">Transmembrane helix</keyword>
<keyword evidence="3" id="KW-0472">Membrane</keyword>
<keyword evidence="3" id="KW-0812">Transmembrane</keyword>
<name>A0A9K3Q1Y3_9STRA</name>
<evidence type="ECO:0000256" key="2">
    <source>
        <dbReference type="SAM" id="MobiDB-lite"/>
    </source>
</evidence>
<proteinExistence type="predicted"/>